<accession>A0A9P4NH12</accession>
<evidence type="ECO:0000256" key="1">
    <source>
        <dbReference type="SAM" id="MobiDB-lite"/>
    </source>
</evidence>
<feature type="region of interest" description="Disordered" evidence="1">
    <location>
        <begin position="1"/>
        <end position="25"/>
    </location>
</feature>
<dbReference type="Proteomes" id="UP000800235">
    <property type="component" value="Unassembled WGS sequence"/>
</dbReference>
<comment type="caution">
    <text evidence="2">The sequence shown here is derived from an EMBL/GenBank/DDBJ whole genome shotgun (WGS) entry which is preliminary data.</text>
</comment>
<evidence type="ECO:0000313" key="3">
    <source>
        <dbReference type="Proteomes" id="UP000800235"/>
    </source>
</evidence>
<feature type="compositionally biased region" description="Basic and acidic residues" evidence="1">
    <location>
        <begin position="235"/>
        <end position="245"/>
    </location>
</feature>
<reference evidence="2" key="1">
    <citation type="journal article" date="2020" name="Stud. Mycol.">
        <title>101 Dothideomycetes genomes: a test case for predicting lifestyles and emergence of pathogens.</title>
        <authorList>
            <person name="Haridas S."/>
            <person name="Albert R."/>
            <person name="Binder M."/>
            <person name="Bloem J."/>
            <person name="Labutti K."/>
            <person name="Salamov A."/>
            <person name="Andreopoulos B."/>
            <person name="Baker S."/>
            <person name="Barry K."/>
            <person name="Bills G."/>
            <person name="Bluhm B."/>
            <person name="Cannon C."/>
            <person name="Castanera R."/>
            <person name="Culley D."/>
            <person name="Daum C."/>
            <person name="Ezra D."/>
            <person name="Gonzalez J."/>
            <person name="Henrissat B."/>
            <person name="Kuo A."/>
            <person name="Liang C."/>
            <person name="Lipzen A."/>
            <person name="Lutzoni F."/>
            <person name="Magnuson J."/>
            <person name="Mondo S."/>
            <person name="Nolan M."/>
            <person name="Ohm R."/>
            <person name="Pangilinan J."/>
            <person name="Park H.-J."/>
            <person name="Ramirez L."/>
            <person name="Alfaro M."/>
            <person name="Sun H."/>
            <person name="Tritt A."/>
            <person name="Yoshinaga Y."/>
            <person name="Zwiers L.-H."/>
            <person name="Turgeon B."/>
            <person name="Goodwin S."/>
            <person name="Spatafora J."/>
            <person name="Crous P."/>
            <person name="Grigoriev I."/>
        </authorList>
    </citation>
    <scope>NUCLEOTIDE SEQUENCE</scope>
    <source>
        <strain evidence="2">CBS 130266</strain>
    </source>
</reference>
<name>A0A9P4NH12_9PEZI</name>
<dbReference type="AlphaFoldDB" id="A0A9P4NH12"/>
<evidence type="ECO:0000313" key="2">
    <source>
        <dbReference type="EMBL" id="KAF2421136.1"/>
    </source>
</evidence>
<protein>
    <submittedName>
        <fullName evidence="2">Uncharacterized protein</fullName>
    </submittedName>
</protein>
<gene>
    <name evidence="2" type="ORF">EJ08DRAFT_727671</name>
</gene>
<feature type="region of interest" description="Disordered" evidence="1">
    <location>
        <begin position="227"/>
        <end position="276"/>
    </location>
</feature>
<organism evidence="2 3">
    <name type="scientific">Tothia fuscella</name>
    <dbReference type="NCBI Taxonomy" id="1048955"/>
    <lineage>
        <taxon>Eukaryota</taxon>
        <taxon>Fungi</taxon>
        <taxon>Dikarya</taxon>
        <taxon>Ascomycota</taxon>
        <taxon>Pezizomycotina</taxon>
        <taxon>Dothideomycetes</taxon>
        <taxon>Pleosporomycetidae</taxon>
        <taxon>Venturiales</taxon>
        <taxon>Cylindrosympodiaceae</taxon>
        <taxon>Tothia</taxon>
    </lineage>
</organism>
<proteinExistence type="predicted"/>
<sequence>MQLLVPPSPHSKRQTPPTSPIMPTKRQKIASGHAPTSLMPHINHNKHIRERRLGLKQLWSEIIPALSEFTLILDKWLEESTEWSWTNVSQERRSKIKRLFNFVRRVKQSLEGTEGKEKETFLHPGFAEFLQDKGLSKEFNDNRFIWDDLRLDEANLKDLLNDSDDFSHSRLVYRAFTLFRLMAECVVRGLEEETENLFDVRVEFDRGDPGGYMEGLLRFLRRVLDEEKEEEEEGEGKKVSTKEEGEGVEGSSIGDEETLVEESVAAGEETLMNGIA</sequence>
<dbReference type="EMBL" id="MU007101">
    <property type="protein sequence ID" value="KAF2421136.1"/>
    <property type="molecule type" value="Genomic_DNA"/>
</dbReference>
<keyword evidence="3" id="KW-1185">Reference proteome</keyword>